<dbReference type="Proteomes" id="UP000322499">
    <property type="component" value="Unassembled WGS sequence"/>
</dbReference>
<protein>
    <submittedName>
        <fullName evidence="1">Uncharacterized protein</fullName>
    </submittedName>
</protein>
<comment type="caution">
    <text evidence="1">The sequence shown here is derived from an EMBL/GenBank/DDBJ whole genome shotgun (WGS) entry which is preliminary data.</text>
</comment>
<accession>A0A5S5CR52</accession>
<dbReference type="AlphaFoldDB" id="A0A5S5CR52"/>
<proteinExistence type="predicted"/>
<organism evidence="1 2">
    <name type="scientific">Blastococcus xanthinilyticus</name>
    <dbReference type="NCBI Taxonomy" id="1564164"/>
    <lineage>
        <taxon>Bacteria</taxon>
        <taxon>Bacillati</taxon>
        <taxon>Actinomycetota</taxon>
        <taxon>Actinomycetes</taxon>
        <taxon>Geodermatophilales</taxon>
        <taxon>Geodermatophilaceae</taxon>
        <taxon>Blastococcus</taxon>
    </lineage>
</organism>
<reference evidence="1 2" key="1">
    <citation type="submission" date="2019-07" db="EMBL/GenBank/DDBJ databases">
        <title>Genomic Encyclopedia of Archaeal and Bacterial Type Strains, Phase II (KMG-II): from individual species to whole genera.</title>
        <authorList>
            <person name="Goeker M."/>
        </authorList>
    </citation>
    <scope>NUCLEOTIDE SEQUENCE [LARGE SCALE GENOMIC DNA]</scope>
    <source>
        <strain evidence="1 2">DSM 46842</strain>
    </source>
</reference>
<evidence type="ECO:0000313" key="1">
    <source>
        <dbReference type="EMBL" id="TYP82903.1"/>
    </source>
</evidence>
<gene>
    <name evidence="1" type="ORF">BD833_11735</name>
</gene>
<keyword evidence="2" id="KW-1185">Reference proteome</keyword>
<name>A0A5S5CR52_9ACTN</name>
<sequence>MLVGAVLLTGCARTLEEQAHDLLQRRVESVHEHYLDARARDPLSTGAAALESLDPYGDALASSADGNGIRLLDDVGASVSETEGWKPTTTTASLGTCVEVLITAGEGGDDRGTVRTEAVECPAGTDVVGDDNHPVSALTTDLDGFSADVPEPPYDPPVCISGELCTEGGG</sequence>
<dbReference type="EMBL" id="VNHW01000017">
    <property type="protein sequence ID" value="TYP82903.1"/>
    <property type="molecule type" value="Genomic_DNA"/>
</dbReference>
<evidence type="ECO:0000313" key="2">
    <source>
        <dbReference type="Proteomes" id="UP000322499"/>
    </source>
</evidence>